<reference evidence="2" key="2">
    <citation type="submission" date="2019-06" db="EMBL/GenBank/DDBJ databases">
        <title>Genomics analysis of Aphanomyces spp. identifies a new class of oomycete effector associated with host adaptation.</title>
        <authorList>
            <person name="Gaulin E."/>
        </authorList>
    </citation>
    <scope>NUCLEOTIDE SEQUENCE</scope>
    <source>
        <strain evidence="2">CBS 578.67</strain>
    </source>
</reference>
<feature type="compositionally biased region" description="Basic and acidic residues" evidence="1">
    <location>
        <begin position="106"/>
        <end position="117"/>
    </location>
</feature>
<dbReference type="OrthoDB" id="88350at2759"/>
<evidence type="ECO:0000313" key="4">
    <source>
        <dbReference type="Proteomes" id="UP000332933"/>
    </source>
</evidence>
<dbReference type="Proteomes" id="UP000332933">
    <property type="component" value="Unassembled WGS sequence"/>
</dbReference>
<protein>
    <submittedName>
        <fullName evidence="3">Aste57867_2442 protein</fullName>
    </submittedName>
</protein>
<name>A0A485KBA9_9STRA</name>
<evidence type="ECO:0000313" key="3">
    <source>
        <dbReference type="EMBL" id="VFT79643.1"/>
    </source>
</evidence>
<organism evidence="3 4">
    <name type="scientific">Aphanomyces stellatus</name>
    <dbReference type="NCBI Taxonomy" id="120398"/>
    <lineage>
        <taxon>Eukaryota</taxon>
        <taxon>Sar</taxon>
        <taxon>Stramenopiles</taxon>
        <taxon>Oomycota</taxon>
        <taxon>Saprolegniomycetes</taxon>
        <taxon>Saprolegniales</taxon>
        <taxon>Verrucalvaceae</taxon>
        <taxon>Aphanomyces</taxon>
    </lineage>
</organism>
<sequence length="225" mass="24928">MTTESNAPAPNVFSSSDEKSVESIVPNEEVDQANEPTPEEPVAVDAEEHETDQIESPVCDTLQARAQEPMSKQPAAMEDDSRADVVSSEEHARDKNESPVCDTMPDDVHGKLVESTRDAVGSSANKEVPREEKPHVPTPDVEGPSKPTQPHTIHVHVNGRTYTTQVQGATTHIYINDQSDAEVMKPLSASWPSIAYARPAYYQVARRPVQQRRPVMTYRPFVSMW</sequence>
<evidence type="ECO:0000313" key="2">
    <source>
        <dbReference type="EMBL" id="KAF0717200.1"/>
    </source>
</evidence>
<reference evidence="3 4" key="1">
    <citation type="submission" date="2019-03" db="EMBL/GenBank/DDBJ databases">
        <authorList>
            <person name="Gaulin E."/>
            <person name="Dumas B."/>
        </authorList>
    </citation>
    <scope>NUCLEOTIDE SEQUENCE [LARGE SCALE GENOMIC DNA]</scope>
    <source>
        <strain evidence="3">CBS 568.67</strain>
    </source>
</reference>
<dbReference type="EMBL" id="VJMH01000285">
    <property type="protein sequence ID" value="KAF0717200.1"/>
    <property type="molecule type" value="Genomic_DNA"/>
</dbReference>
<feature type="compositionally biased region" description="Basic and acidic residues" evidence="1">
    <location>
        <begin position="79"/>
        <end position="97"/>
    </location>
</feature>
<gene>
    <name evidence="3" type="primary">Aste57867_2442</name>
    <name evidence="2" type="ORF">As57867_002436</name>
    <name evidence="3" type="ORF">ASTE57867_2442</name>
</gene>
<feature type="compositionally biased region" description="Polar residues" evidence="1">
    <location>
        <begin position="1"/>
        <end position="15"/>
    </location>
</feature>
<accession>A0A485KBA9</accession>
<feature type="region of interest" description="Disordered" evidence="1">
    <location>
        <begin position="1"/>
        <end position="152"/>
    </location>
</feature>
<dbReference type="AlphaFoldDB" id="A0A485KBA9"/>
<evidence type="ECO:0000256" key="1">
    <source>
        <dbReference type="SAM" id="MobiDB-lite"/>
    </source>
</evidence>
<dbReference type="EMBL" id="CAADRA010000285">
    <property type="protein sequence ID" value="VFT79643.1"/>
    <property type="molecule type" value="Genomic_DNA"/>
</dbReference>
<proteinExistence type="predicted"/>
<keyword evidence="4" id="KW-1185">Reference proteome</keyword>